<feature type="transmembrane region" description="Helical" evidence="1">
    <location>
        <begin position="6"/>
        <end position="31"/>
    </location>
</feature>
<comment type="caution">
    <text evidence="2">The sequence shown here is derived from an EMBL/GenBank/DDBJ whole genome shotgun (WGS) entry which is preliminary data.</text>
</comment>
<feature type="transmembrane region" description="Helical" evidence="1">
    <location>
        <begin position="51"/>
        <end position="74"/>
    </location>
</feature>
<keyword evidence="3" id="KW-1185">Reference proteome</keyword>
<evidence type="ECO:0000313" key="3">
    <source>
        <dbReference type="Proteomes" id="UP000735302"/>
    </source>
</evidence>
<dbReference type="EMBL" id="BLXT01004533">
    <property type="protein sequence ID" value="GFO14202.1"/>
    <property type="molecule type" value="Genomic_DNA"/>
</dbReference>
<gene>
    <name evidence="2" type="ORF">PoB_004070700</name>
</gene>
<sequence>MLVEMVGMVVMMVMAMSGVAVMLMKVIVYCIANGGGSGDGGGNGRSVGDGVLMAVAMVMVAAIALSMVVEVVGADRLGRTVCTRANTIDLAKDFTVLILVTNSIAKPRLERTCLGFAGAFVSQVRALHPGYAPLDYMRRNSMLHRPANQKASLMMVPAIGGTVNRKFASDLKGVICHGFELHDRCSGLIEGLQNSDHLDDENANQARISLSAT</sequence>
<keyword evidence="1" id="KW-0812">Transmembrane</keyword>
<keyword evidence="1" id="KW-0472">Membrane</keyword>
<reference evidence="2 3" key="1">
    <citation type="journal article" date="2021" name="Elife">
        <title>Chloroplast acquisition without the gene transfer in kleptoplastic sea slugs, Plakobranchus ocellatus.</title>
        <authorList>
            <person name="Maeda T."/>
            <person name="Takahashi S."/>
            <person name="Yoshida T."/>
            <person name="Shimamura S."/>
            <person name="Takaki Y."/>
            <person name="Nagai Y."/>
            <person name="Toyoda A."/>
            <person name="Suzuki Y."/>
            <person name="Arimoto A."/>
            <person name="Ishii H."/>
            <person name="Satoh N."/>
            <person name="Nishiyama T."/>
            <person name="Hasebe M."/>
            <person name="Maruyama T."/>
            <person name="Minagawa J."/>
            <person name="Obokata J."/>
            <person name="Shigenobu S."/>
        </authorList>
    </citation>
    <scope>NUCLEOTIDE SEQUENCE [LARGE SCALE GENOMIC DNA]</scope>
</reference>
<dbReference type="Proteomes" id="UP000735302">
    <property type="component" value="Unassembled WGS sequence"/>
</dbReference>
<proteinExistence type="predicted"/>
<evidence type="ECO:0000313" key="2">
    <source>
        <dbReference type="EMBL" id="GFO14202.1"/>
    </source>
</evidence>
<name>A0AAV4B4S5_9GAST</name>
<organism evidence="2 3">
    <name type="scientific">Plakobranchus ocellatus</name>
    <dbReference type="NCBI Taxonomy" id="259542"/>
    <lineage>
        <taxon>Eukaryota</taxon>
        <taxon>Metazoa</taxon>
        <taxon>Spiralia</taxon>
        <taxon>Lophotrochozoa</taxon>
        <taxon>Mollusca</taxon>
        <taxon>Gastropoda</taxon>
        <taxon>Heterobranchia</taxon>
        <taxon>Euthyneura</taxon>
        <taxon>Panpulmonata</taxon>
        <taxon>Sacoglossa</taxon>
        <taxon>Placobranchoidea</taxon>
        <taxon>Plakobranchidae</taxon>
        <taxon>Plakobranchus</taxon>
    </lineage>
</organism>
<evidence type="ECO:0000256" key="1">
    <source>
        <dbReference type="SAM" id="Phobius"/>
    </source>
</evidence>
<dbReference type="AlphaFoldDB" id="A0AAV4B4S5"/>
<keyword evidence="1" id="KW-1133">Transmembrane helix</keyword>
<protein>
    <submittedName>
        <fullName evidence="2">Uncharacterized protein</fullName>
    </submittedName>
</protein>
<accession>A0AAV4B4S5</accession>